<dbReference type="AlphaFoldDB" id="A0AAV5FP53"/>
<dbReference type="EMBL" id="BQKI01000090">
    <property type="protein sequence ID" value="GJN36562.1"/>
    <property type="molecule type" value="Genomic_DNA"/>
</dbReference>
<sequence length="89" mass="9481">MTSTPRGFLHGRCGSRQLRADQGIEAWGGVDSLVELSESMCQAASLLADYDPFDDPRRPSTFLDAIVLGNGVCACPASLTLPSSARRPI</sequence>
<dbReference type="Proteomes" id="UP001054889">
    <property type="component" value="Unassembled WGS sequence"/>
</dbReference>
<protein>
    <submittedName>
        <fullName evidence="1">Uncharacterized protein</fullName>
    </submittedName>
</protein>
<gene>
    <name evidence="1" type="primary">gb25436</name>
    <name evidence="1" type="ORF">PR202_gb25436</name>
</gene>
<reference evidence="1" key="1">
    <citation type="journal article" date="2018" name="DNA Res.">
        <title>Multiple hybrid de novo genome assembly of finger millet, an orphan allotetraploid crop.</title>
        <authorList>
            <person name="Hatakeyama M."/>
            <person name="Aluri S."/>
            <person name="Balachadran M.T."/>
            <person name="Sivarajan S.R."/>
            <person name="Patrignani A."/>
            <person name="Gruter S."/>
            <person name="Poveda L."/>
            <person name="Shimizu-Inatsugi R."/>
            <person name="Baeten J."/>
            <person name="Francoijs K.J."/>
            <person name="Nataraja K.N."/>
            <person name="Reddy Y.A.N."/>
            <person name="Phadnis S."/>
            <person name="Ravikumar R.L."/>
            <person name="Schlapbach R."/>
            <person name="Sreeman S.M."/>
            <person name="Shimizu K.K."/>
        </authorList>
    </citation>
    <scope>NUCLEOTIDE SEQUENCE</scope>
</reference>
<accession>A0AAV5FP53</accession>
<evidence type="ECO:0000313" key="2">
    <source>
        <dbReference type="Proteomes" id="UP001054889"/>
    </source>
</evidence>
<proteinExistence type="predicted"/>
<name>A0AAV5FP53_ELECO</name>
<comment type="caution">
    <text evidence="1">The sequence shown here is derived from an EMBL/GenBank/DDBJ whole genome shotgun (WGS) entry which is preliminary data.</text>
</comment>
<evidence type="ECO:0000313" key="1">
    <source>
        <dbReference type="EMBL" id="GJN36562.1"/>
    </source>
</evidence>
<reference evidence="1" key="2">
    <citation type="submission" date="2021-12" db="EMBL/GenBank/DDBJ databases">
        <title>Resequencing data analysis of finger millet.</title>
        <authorList>
            <person name="Hatakeyama M."/>
            <person name="Aluri S."/>
            <person name="Balachadran M.T."/>
            <person name="Sivarajan S.R."/>
            <person name="Poveda L."/>
            <person name="Shimizu-Inatsugi R."/>
            <person name="Schlapbach R."/>
            <person name="Sreeman S.M."/>
            <person name="Shimizu K.K."/>
        </authorList>
    </citation>
    <scope>NUCLEOTIDE SEQUENCE</scope>
</reference>
<keyword evidence="2" id="KW-1185">Reference proteome</keyword>
<organism evidence="1 2">
    <name type="scientific">Eleusine coracana subsp. coracana</name>
    <dbReference type="NCBI Taxonomy" id="191504"/>
    <lineage>
        <taxon>Eukaryota</taxon>
        <taxon>Viridiplantae</taxon>
        <taxon>Streptophyta</taxon>
        <taxon>Embryophyta</taxon>
        <taxon>Tracheophyta</taxon>
        <taxon>Spermatophyta</taxon>
        <taxon>Magnoliopsida</taxon>
        <taxon>Liliopsida</taxon>
        <taxon>Poales</taxon>
        <taxon>Poaceae</taxon>
        <taxon>PACMAD clade</taxon>
        <taxon>Chloridoideae</taxon>
        <taxon>Cynodonteae</taxon>
        <taxon>Eleusininae</taxon>
        <taxon>Eleusine</taxon>
    </lineage>
</organism>